<sequence length="47" mass="5485">MLRSAPTSALFYLALNNISKKWTMPVRDWKAALYRFSIQLDDRLSPV</sequence>
<dbReference type="AlphaFoldDB" id="A0AAU8TWL8"/>
<name>A0AAU8TWL8_9PSED</name>
<proteinExistence type="predicted"/>
<dbReference type="Proteomes" id="UP000033099">
    <property type="component" value="Chromosome"/>
</dbReference>
<organism evidence="1 2">
    <name type="scientific">Pseudomonas synxantha</name>
    <dbReference type="NCBI Taxonomy" id="47883"/>
    <lineage>
        <taxon>Bacteria</taxon>
        <taxon>Pseudomonadati</taxon>
        <taxon>Pseudomonadota</taxon>
        <taxon>Gammaproteobacteria</taxon>
        <taxon>Pseudomonadales</taxon>
        <taxon>Pseudomonadaceae</taxon>
        <taxon>Pseudomonas</taxon>
    </lineage>
</organism>
<evidence type="ECO:0000313" key="2">
    <source>
        <dbReference type="Proteomes" id="UP000033099"/>
    </source>
</evidence>
<reference evidence="1 2" key="1">
    <citation type="journal article" date="2015" name="Genome Announc.">
        <title>Complete Genome Sequence of Biocontrol Strain Pseudomonas fluorescens LBUM223.</title>
        <authorList>
            <person name="Roquigny R."/>
            <person name="Arseneault T."/>
            <person name="Gadkar V.J."/>
            <person name="Novinscak A."/>
            <person name="Joly D.L."/>
            <person name="Filion M."/>
        </authorList>
    </citation>
    <scope>NUCLEOTIDE SEQUENCE [LARGE SCALE GENOMIC DNA]</scope>
    <source>
        <strain evidence="1 2">LBUM223</strain>
    </source>
</reference>
<dbReference type="EMBL" id="CP011117">
    <property type="protein sequence ID" value="AKA86420.1"/>
    <property type="molecule type" value="Genomic_DNA"/>
</dbReference>
<evidence type="ECO:0000313" key="1">
    <source>
        <dbReference type="EMBL" id="AKA86420.1"/>
    </source>
</evidence>
<protein>
    <submittedName>
        <fullName evidence="1">Transposase</fullName>
    </submittedName>
</protein>
<accession>A0AAU8TWL8</accession>
<gene>
    <name evidence="1" type="ORF">VO64_5874</name>
</gene>
<dbReference type="KEGG" id="pfb:VO64_5874"/>